<keyword evidence="2" id="KW-1185">Reference proteome</keyword>
<accession>A0ABY1PHF3</accession>
<sequence>MQSGIFELDSRKKCRYSIQPRGAGRSILGGACLEFGFNHQLPLTGIRR</sequence>
<organism evidence="1 2">
    <name type="scientific">Roseibium denhamense</name>
    <dbReference type="NCBI Taxonomy" id="76305"/>
    <lineage>
        <taxon>Bacteria</taxon>
        <taxon>Pseudomonadati</taxon>
        <taxon>Pseudomonadota</taxon>
        <taxon>Alphaproteobacteria</taxon>
        <taxon>Hyphomicrobiales</taxon>
        <taxon>Stappiaceae</taxon>
        <taxon>Roseibium</taxon>
    </lineage>
</organism>
<reference evidence="1 2" key="1">
    <citation type="submission" date="2017-05" db="EMBL/GenBank/DDBJ databases">
        <authorList>
            <person name="Varghese N."/>
            <person name="Submissions S."/>
        </authorList>
    </citation>
    <scope>NUCLEOTIDE SEQUENCE [LARGE SCALE GENOMIC DNA]</scope>
    <source>
        <strain evidence="1 2">DSM 15949</strain>
    </source>
</reference>
<proteinExistence type="predicted"/>
<gene>
    <name evidence="1" type="ORF">SAMN06265374_3725</name>
</gene>
<comment type="caution">
    <text evidence="1">The sequence shown here is derived from an EMBL/GenBank/DDBJ whole genome shotgun (WGS) entry which is preliminary data.</text>
</comment>
<name>A0ABY1PHF3_9HYPH</name>
<dbReference type="Proteomes" id="UP001157914">
    <property type="component" value="Unassembled WGS sequence"/>
</dbReference>
<dbReference type="EMBL" id="FXTT01000005">
    <property type="protein sequence ID" value="SMP33381.1"/>
    <property type="molecule type" value="Genomic_DNA"/>
</dbReference>
<evidence type="ECO:0000313" key="1">
    <source>
        <dbReference type="EMBL" id="SMP33381.1"/>
    </source>
</evidence>
<protein>
    <submittedName>
        <fullName evidence="1">Uncharacterized protein</fullName>
    </submittedName>
</protein>
<evidence type="ECO:0000313" key="2">
    <source>
        <dbReference type="Proteomes" id="UP001157914"/>
    </source>
</evidence>